<keyword evidence="4" id="KW-1185">Reference proteome</keyword>
<reference evidence="5" key="3">
    <citation type="journal article" date="2014" name="BMC Genomics">
        <title>Finding the missing honey bee genes: lessons learned from a genome upgrade.</title>
        <authorList>
            <consortium name="HGSC production teams"/>
            <consortium name="Honey Bee Genome Sequencing Consortium"/>
            <person name="Elsik C.G."/>
            <person name="Worley K.C."/>
            <person name="Bennett A.K."/>
            <person name="Beye M."/>
            <person name="Camara F."/>
            <person name="Childers C.P."/>
            <person name="de Graaf D.C."/>
            <person name="Debyser G."/>
            <person name="Deng J."/>
            <person name="Devreese B."/>
            <person name="Elhaik E."/>
            <person name="Evans J.D."/>
            <person name="Foster L.J."/>
            <person name="Graur D."/>
            <person name="Guigo R."/>
            <person name="Hoff K.J."/>
            <person name="Holder M.E."/>
            <person name="Hudson M.E."/>
            <person name="Hunt G.J."/>
            <person name="Jiang H."/>
            <person name="Joshi V."/>
            <person name="Khetani R.S."/>
            <person name="Kosarev P."/>
            <person name="Kovar C.L."/>
            <person name="Ma J."/>
            <person name="Maleszka R."/>
            <person name="Moritz R.F."/>
            <person name="Munoz-Torres M.C."/>
            <person name="Murphy T.D."/>
            <person name="Muzny D.M."/>
            <person name="Newsham I.F."/>
            <person name="Reese J.T."/>
            <person name="Robertson H.M."/>
            <person name="Robinson G.E."/>
            <person name="Rueppell O."/>
            <person name="Solovyev V."/>
            <person name="Stanke M."/>
            <person name="Stolle E."/>
            <person name="Tsuruda J.M."/>
            <person name="Vaerenbergh M.V."/>
            <person name="Waterhouse R.M."/>
            <person name="Weaver D.B."/>
            <person name="Whitfield C.W."/>
            <person name="Wu Y."/>
            <person name="Zdobnov E.M."/>
            <person name="Zhang L."/>
            <person name="Zhu D."/>
            <person name="Gibbs R.A."/>
        </authorList>
    </citation>
    <scope>NUCLEOTIDE SEQUENCE</scope>
</reference>
<name>A0A7M6UFG6_APIME</name>
<organism evidence="3">
    <name type="scientific">Apis mellifera</name>
    <name type="common">Honeybee</name>
    <dbReference type="NCBI Taxonomy" id="7460"/>
    <lineage>
        <taxon>Eukaryota</taxon>
        <taxon>Metazoa</taxon>
        <taxon>Ecdysozoa</taxon>
        <taxon>Arthropoda</taxon>
        <taxon>Hexapoda</taxon>
        <taxon>Insecta</taxon>
        <taxon>Pterygota</taxon>
        <taxon>Neoptera</taxon>
        <taxon>Endopterygota</taxon>
        <taxon>Hymenoptera</taxon>
        <taxon>Apocrita</taxon>
        <taxon>Aculeata</taxon>
        <taxon>Apoidea</taxon>
        <taxon>Anthophila</taxon>
        <taxon>Apidae</taxon>
        <taxon>Apis</taxon>
    </lineage>
</organism>
<feature type="compositionally biased region" description="Polar residues" evidence="1">
    <location>
        <begin position="44"/>
        <end position="59"/>
    </location>
</feature>
<evidence type="ECO:0000313" key="3">
    <source>
        <dbReference type="EnsemblMetazoa" id="NP_001157189"/>
    </source>
</evidence>
<feature type="domain" description="Death" evidence="2">
    <location>
        <begin position="182"/>
        <end position="256"/>
    </location>
</feature>
<accession>A0A7M6UFG6</accession>
<sequence length="260" mass="29934">MSILSNLSRRFHMLTTDAKPDPPRIPIKGYTHNLESINDETKKSSTATESQFTRNNITSEKSDAIPVTGVNYPTKEQHLNDTKSSVHDSKEHGRPNIKTKKKPKQHKSSKGSHVINYNIINSSDVKIGSRTSYICNINQFSKNKVEEDVKSKTRQMPIEVERLCTCSDEITLDDIFTIKTYIGHGWKDVARKLLYLDGQIEQFEENYKYRGISEVIYQIFLDWKQANTKDAKIGKLINILWTCKEYDCAEQLVSVRKNLM</sequence>
<reference evidence="5" key="1">
    <citation type="journal article" date="2006" name="Nature">
        <title>Insights into social insects from the genome of the honeybee Apis mellifera.</title>
        <authorList>
            <consortium name="Honeybee Genome Sequencing Consortium"/>
        </authorList>
    </citation>
    <scope>NUCLEOTIDE SEQUENCE</scope>
</reference>
<dbReference type="AlphaFoldDB" id="A0A7M6UFG6"/>
<reference evidence="5" key="2">
    <citation type="journal article" date="2009" name="Mol. Biol. Evol.">
        <title>Rapid evolution of immune proteins in social insects.</title>
        <authorList>
            <person name="Viljakainen L."/>
            <person name="Evans J.D."/>
            <person name="Hasselmann M."/>
            <person name="Rueppell O."/>
            <person name="Tingek S."/>
            <person name="Pamilo P."/>
        </authorList>
    </citation>
    <scope>NUCLEOTIDE SEQUENCE</scope>
</reference>
<dbReference type="OrthoDB" id="535509at2759"/>
<protein>
    <submittedName>
        <fullName evidence="5">Immune deficiency</fullName>
    </submittedName>
</protein>
<proteinExistence type="predicted"/>
<feature type="compositionally biased region" description="Basic residues" evidence="1">
    <location>
        <begin position="95"/>
        <end position="110"/>
    </location>
</feature>
<dbReference type="GeneID" id="100302584"/>
<evidence type="ECO:0000313" key="5">
    <source>
        <dbReference type="RefSeq" id="NP_001157189.1"/>
    </source>
</evidence>
<dbReference type="CDD" id="cd01670">
    <property type="entry name" value="Death"/>
    <property type="match status" value="1"/>
</dbReference>
<reference evidence="3" key="4">
    <citation type="submission" date="2021-01" db="UniProtKB">
        <authorList>
            <consortium name="EnsemblMetazoa"/>
        </authorList>
    </citation>
    <scope>IDENTIFICATION</scope>
    <source>
        <strain evidence="3">DH4</strain>
    </source>
</reference>
<dbReference type="SUPFAM" id="SSF47986">
    <property type="entry name" value="DEATH domain"/>
    <property type="match status" value="1"/>
</dbReference>
<dbReference type="GO" id="GO:0007165">
    <property type="term" value="P:signal transduction"/>
    <property type="evidence" value="ECO:0007669"/>
    <property type="project" value="InterPro"/>
</dbReference>
<evidence type="ECO:0000259" key="2">
    <source>
        <dbReference type="PROSITE" id="PS50017"/>
    </source>
</evidence>
<dbReference type="InterPro" id="IPR000488">
    <property type="entry name" value="Death_dom"/>
</dbReference>
<dbReference type="OMA" id="DWKQANT"/>
<feature type="region of interest" description="Disordered" evidence="1">
    <location>
        <begin position="36"/>
        <end position="112"/>
    </location>
</feature>
<dbReference type="InterPro" id="IPR011029">
    <property type="entry name" value="DEATH-like_dom_sf"/>
</dbReference>
<dbReference type="RefSeq" id="NP_001157189.1">
    <property type="nucleotide sequence ID" value="NM_001163717.1"/>
</dbReference>
<evidence type="ECO:0000256" key="1">
    <source>
        <dbReference type="SAM" id="MobiDB-lite"/>
    </source>
</evidence>
<accession>A0A8B6WZG6</accession>
<dbReference type="KEGG" id="ame:100302584"/>
<evidence type="ECO:0000313" key="4">
    <source>
        <dbReference type="Proteomes" id="UP000005203"/>
    </source>
</evidence>
<reference evidence="5" key="5">
    <citation type="submission" date="2025-04" db="UniProtKB">
        <authorList>
            <consortium name="RefSeq"/>
        </authorList>
    </citation>
    <scope>IDENTIFICATION</scope>
</reference>
<dbReference type="PROSITE" id="PS50017">
    <property type="entry name" value="DEATH_DOMAIN"/>
    <property type="match status" value="1"/>
</dbReference>
<feature type="compositionally biased region" description="Basic and acidic residues" evidence="1">
    <location>
        <begin position="75"/>
        <end position="94"/>
    </location>
</feature>
<dbReference type="EnsemblMetazoa" id="NM_001163717">
    <property type="protein sequence ID" value="NP_001157189"/>
    <property type="gene ID" value="GeneID_100302584"/>
</dbReference>
<dbReference type="Gene3D" id="1.10.533.10">
    <property type="entry name" value="Death Domain, Fas"/>
    <property type="match status" value="1"/>
</dbReference>
<dbReference type="Proteomes" id="UP000005203">
    <property type="component" value="Linkage group LG5"/>
</dbReference>
<dbReference type="Pfam" id="PF00531">
    <property type="entry name" value="Death"/>
    <property type="match status" value="1"/>
</dbReference>
<gene>
    <name evidence="3" type="primary">100302584</name>
    <name evidence="5" type="synonym">Imd</name>
</gene>
<dbReference type="CTD" id="44339"/>